<dbReference type="GO" id="GO:0005634">
    <property type="term" value="C:nucleus"/>
    <property type="evidence" value="ECO:0007669"/>
    <property type="project" value="UniProtKB-SubCell"/>
</dbReference>
<keyword evidence="7" id="KW-0206">Cytoskeleton</keyword>
<feature type="compositionally biased region" description="Pro residues" evidence="10">
    <location>
        <begin position="627"/>
        <end position="642"/>
    </location>
</feature>
<evidence type="ECO:0000256" key="4">
    <source>
        <dbReference type="ARBA" id="ARBA00013508"/>
    </source>
</evidence>
<feature type="compositionally biased region" description="Basic and acidic residues" evidence="10">
    <location>
        <begin position="222"/>
        <end position="236"/>
    </location>
</feature>
<gene>
    <name evidence="11" type="ORF">TCAL_02422</name>
</gene>
<feature type="compositionally biased region" description="Polar residues" evidence="10">
    <location>
        <begin position="548"/>
        <end position="557"/>
    </location>
</feature>
<keyword evidence="8" id="KW-0539">Nucleus</keyword>
<protein>
    <recommendedName>
        <fullName evidence="4">Nuclear protein MDM1</fullName>
    </recommendedName>
</protein>
<dbReference type="PANTHER" id="PTHR32078">
    <property type="entry name" value="NUCLEAR PROTEIN MDM1"/>
    <property type="match status" value="1"/>
</dbReference>
<comment type="function">
    <text evidence="9">Microtubule-binding protein that negatively regulates centriole duplication. Binds to and stabilizes microtubules.</text>
</comment>
<evidence type="ECO:0000256" key="10">
    <source>
        <dbReference type="SAM" id="MobiDB-lite"/>
    </source>
</evidence>
<dbReference type="Proteomes" id="UP000318571">
    <property type="component" value="Chromosome 9"/>
</dbReference>
<dbReference type="GO" id="GO:0008017">
    <property type="term" value="F:microtubule binding"/>
    <property type="evidence" value="ECO:0007669"/>
    <property type="project" value="InterPro"/>
</dbReference>
<sequence>MSSKGRKSQSQELKAAYHKVERSVAPFQYIGVKNFLPLFFQLHSEYKSTYRWHEFKPNSGEVVVVRKPPQPKLDDFLTFSRKKKHPDQAYRSHEFFDASLAPPFPTRGQLATTSDQADGRARSSRRMGPGASSASSTMAQRRARSEGPVSRRVRSTRDDGLRPTHRVPTSMAAKSVMSVPSACIPGQARRQLSSSKTSTAADQMDPLQMTNSMPAPGSAMENDLRKKTVEDARRPQLSESVSMGQIQSGASGMAEKHVISIPDGTNDRSISTARPGSARPRSPTKRIVPSSRPSTAASSASTLPVNGQSPAPEPPDETGSSGSLAHRPPSAGKLSGPGGSVPEVGRSAPDITRRPFSRSSSARTGPSRDHSRPPSAIENHMDYFREPVVKSPPEPTRVKSPEGSVRSPDPINWTVPLDTGKTFSVTQKSARHSPLSDHSSHFDSVSGTAINLGSGAGSLSSWSGKNESHHSGLHHHRNHQPKMSSLAKEARDLQPGHTKDSTMTKPALPSSAQSSRDDIDENSNSADMEKIQPAAIRDLPASDPMMTSVYQPGSTLNEADDEGSPHDNDPRLNGNGTVEKHEEEEAKEKDSRKDQPKGPPSTTKAVPGTSLRCLEDPSFAFDASPKVIPPPEPVAPAQPSPRKPAYRVLEDPMMMSMYDHSTSAEASKANPNPAGARAHEVLEGARETFDKFWGAPPQAQTKEGFDPK</sequence>
<evidence type="ECO:0000256" key="7">
    <source>
        <dbReference type="ARBA" id="ARBA00023212"/>
    </source>
</evidence>
<feature type="compositionally biased region" description="Low complexity" evidence="10">
    <location>
        <begin position="289"/>
        <end position="302"/>
    </location>
</feature>
<feature type="compositionally biased region" description="Basic and acidic residues" evidence="10">
    <location>
        <begin position="578"/>
        <end position="596"/>
    </location>
</feature>
<dbReference type="EMBL" id="VCGU01000009">
    <property type="protein sequence ID" value="TRY70993.1"/>
    <property type="molecule type" value="Genomic_DNA"/>
</dbReference>
<feature type="compositionally biased region" description="Polar residues" evidence="10">
    <location>
        <begin position="190"/>
        <end position="201"/>
    </location>
</feature>
<evidence type="ECO:0000256" key="3">
    <source>
        <dbReference type="ARBA" id="ARBA00010494"/>
    </source>
</evidence>
<evidence type="ECO:0000313" key="11">
    <source>
        <dbReference type="EMBL" id="TRY70993.1"/>
    </source>
</evidence>
<evidence type="ECO:0000256" key="5">
    <source>
        <dbReference type="ARBA" id="ARBA00022490"/>
    </source>
</evidence>
<feature type="compositionally biased region" description="Polar residues" evidence="10">
    <location>
        <begin position="442"/>
        <end position="451"/>
    </location>
</feature>
<feature type="region of interest" description="Disordered" evidence="10">
    <location>
        <begin position="101"/>
        <end position="646"/>
    </location>
</feature>
<evidence type="ECO:0000256" key="8">
    <source>
        <dbReference type="ARBA" id="ARBA00023242"/>
    </source>
</evidence>
<reference evidence="11 12" key="1">
    <citation type="journal article" date="2018" name="Nat. Ecol. Evol.">
        <title>Genomic signatures of mitonuclear coevolution across populations of Tigriopus californicus.</title>
        <authorList>
            <person name="Barreto F.S."/>
            <person name="Watson E.T."/>
            <person name="Lima T.G."/>
            <person name="Willett C.S."/>
            <person name="Edmands S."/>
            <person name="Li W."/>
            <person name="Burton R.S."/>
        </authorList>
    </citation>
    <scope>NUCLEOTIDE SEQUENCE [LARGE SCALE GENOMIC DNA]</scope>
    <source>
        <strain evidence="11 12">San Diego</strain>
    </source>
</reference>
<comment type="similarity">
    <text evidence="3">Belongs to the MDM1 family.</text>
</comment>
<dbReference type="GO" id="GO:0046600">
    <property type="term" value="P:negative regulation of centriole replication"/>
    <property type="evidence" value="ECO:0007669"/>
    <property type="project" value="InterPro"/>
</dbReference>
<evidence type="ECO:0000256" key="1">
    <source>
        <dbReference type="ARBA" id="ARBA00004114"/>
    </source>
</evidence>
<keyword evidence="12" id="KW-1185">Reference proteome</keyword>
<organism evidence="11 12">
    <name type="scientific">Tigriopus californicus</name>
    <name type="common">Marine copepod</name>
    <dbReference type="NCBI Taxonomy" id="6832"/>
    <lineage>
        <taxon>Eukaryota</taxon>
        <taxon>Metazoa</taxon>
        <taxon>Ecdysozoa</taxon>
        <taxon>Arthropoda</taxon>
        <taxon>Crustacea</taxon>
        <taxon>Multicrustacea</taxon>
        <taxon>Hexanauplia</taxon>
        <taxon>Copepoda</taxon>
        <taxon>Harpacticoida</taxon>
        <taxon>Harpacticidae</taxon>
        <taxon>Tigriopus</taxon>
    </lineage>
</organism>
<dbReference type="InterPro" id="IPR029136">
    <property type="entry name" value="MDM1"/>
</dbReference>
<feature type="compositionally biased region" description="Polar residues" evidence="10">
    <location>
        <begin position="237"/>
        <end position="250"/>
    </location>
</feature>
<feature type="compositionally biased region" description="Basic residues" evidence="10">
    <location>
        <begin position="471"/>
        <end position="480"/>
    </location>
</feature>
<feature type="compositionally biased region" description="Basic and acidic residues" evidence="10">
    <location>
        <begin position="488"/>
        <end position="502"/>
    </location>
</feature>
<proteinExistence type="inferred from homology"/>
<evidence type="ECO:0000256" key="6">
    <source>
        <dbReference type="ARBA" id="ARBA00022701"/>
    </source>
</evidence>
<comment type="subcellular location">
    <subcellularLocation>
        <location evidence="1">Cytoplasm</location>
        <location evidence="1">Cytoskeleton</location>
        <location evidence="1">Microtubule organizing center</location>
        <location evidence="1">Centrosome</location>
        <location evidence="1">Centriole</location>
    </subcellularLocation>
    <subcellularLocation>
        <location evidence="2">Nucleus</location>
    </subcellularLocation>
</comment>
<comment type="caution">
    <text evidence="11">The sequence shown here is derived from an EMBL/GenBank/DDBJ whole genome shotgun (WGS) entry which is preliminary data.</text>
</comment>
<evidence type="ECO:0000256" key="9">
    <source>
        <dbReference type="ARBA" id="ARBA00045771"/>
    </source>
</evidence>
<name>A0A553NZX8_TIGCA</name>
<dbReference type="AlphaFoldDB" id="A0A553NZX8"/>
<dbReference type="PANTHER" id="PTHR32078:SF1">
    <property type="entry name" value="NUCLEAR PROTEIN MDM1"/>
    <property type="match status" value="1"/>
</dbReference>
<accession>A0A553NZX8</accession>
<evidence type="ECO:0000256" key="2">
    <source>
        <dbReference type="ARBA" id="ARBA00004123"/>
    </source>
</evidence>
<evidence type="ECO:0000313" key="12">
    <source>
        <dbReference type="Proteomes" id="UP000318571"/>
    </source>
</evidence>
<dbReference type="GO" id="GO:0005874">
    <property type="term" value="C:microtubule"/>
    <property type="evidence" value="ECO:0007669"/>
    <property type="project" value="UniProtKB-KW"/>
</dbReference>
<keyword evidence="6" id="KW-0493">Microtubule</keyword>
<keyword evidence="5" id="KW-0963">Cytoplasm</keyword>
<feature type="compositionally biased region" description="Basic and acidic residues" evidence="10">
    <location>
        <begin position="379"/>
        <end position="388"/>
    </location>
</feature>
<dbReference type="GO" id="GO:0005814">
    <property type="term" value="C:centriole"/>
    <property type="evidence" value="ECO:0007669"/>
    <property type="project" value="UniProtKB-SubCell"/>
</dbReference>